<dbReference type="SUPFAM" id="SSF56519">
    <property type="entry name" value="Penicillin binding protein dimerisation domain"/>
    <property type="match status" value="1"/>
</dbReference>
<evidence type="ECO:0000256" key="2">
    <source>
        <dbReference type="ARBA" id="ARBA00004236"/>
    </source>
</evidence>
<evidence type="ECO:0000256" key="13">
    <source>
        <dbReference type="ARBA" id="ARBA00023316"/>
    </source>
</evidence>
<sequence>MNDFPQRTKSDNQWRYSILYILIVAIFGYFLLRLFDIQILQGAAFQAQADDNRTRIIRDPSIRGTIYDRNGYILAQNVPSYNVVVIPGYLPPDEGDTQAIFREVSELINMPVSLGDTDEETVRAFTPCVSELGIKEVVYIASTNWPFQATALKCNVSQDIAMVVMENREKWQGIDIEITAVRQYPTGELTAEIIGFLGPIPAILQDYYVDRGFLPERDKVGYAGVEQSMNDILAGTNGLRRVEVNVAGEIIRNLDEPIDPIPGNDVYLTIDTRLQAIAREALIDEIEFWNYYSGKVLSNNGVVIAMNPKTGEILALVSYPNYQNNRMERAIPGYYYEQLSNDPQRPLFNHAISAEHPPGSVFKMASALGVLNEGVVTPEYEIFDPGVITVMQKFYENDPGVPRQFVCWNRAGHGYVNFMWGVAYSCNVYWYKVGGGYQDEVPGDGLGIWGISEYAKALGYGTLTGIELPGEQDGLIPNPTWKRINLGENWATGDTYTAAVGQGFVLATPLQVLNSISTIANGGKLMDITLISKIVAEDGTILQELTPSYRWDITVDPVINVYEGNNPTGETKTVEPWVIELANQAMRLVVTDGTAHRYEIERHVELFRNDSSQSAGKTGTAEYCDDIANEQGKCIFGAWPSHAWYVGYAPWDDAEIAVVAFVYNGSEGATLSAPIVRRVIDAYFELKAIDAENNP</sequence>
<keyword evidence="18" id="KW-1185">Reference proteome</keyword>
<evidence type="ECO:0000313" key="18">
    <source>
        <dbReference type="Proteomes" id="UP000195514"/>
    </source>
</evidence>
<proteinExistence type="inferred from homology"/>
<evidence type="ECO:0000256" key="11">
    <source>
        <dbReference type="ARBA" id="ARBA00022989"/>
    </source>
</evidence>
<dbReference type="Pfam" id="PF00905">
    <property type="entry name" value="Transpeptidase"/>
    <property type="match status" value="1"/>
</dbReference>
<gene>
    <name evidence="17" type="primary">mrdA</name>
    <name evidence="17" type="ORF">CFX1CAM_1474</name>
</gene>
<dbReference type="GO" id="GO:0009252">
    <property type="term" value="P:peptidoglycan biosynthetic process"/>
    <property type="evidence" value="ECO:0007669"/>
    <property type="project" value="UniProtKB-KW"/>
</dbReference>
<evidence type="ECO:0000256" key="14">
    <source>
        <dbReference type="SAM" id="Phobius"/>
    </source>
</evidence>
<dbReference type="GO" id="GO:0071972">
    <property type="term" value="F:peptidoglycan L,D-transpeptidase activity"/>
    <property type="evidence" value="ECO:0007669"/>
    <property type="project" value="TreeGrafter"/>
</dbReference>
<dbReference type="EMBL" id="LT859958">
    <property type="protein sequence ID" value="SMX54539.1"/>
    <property type="molecule type" value="Genomic_DNA"/>
</dbReference>
<dbReference type="GO" id="GO:0006508">
    <property type="term" value="P:proteolysis"/>
    <property type="evidence" value="ECO:0007669"/>
    <property type="project" value="UniProtKB-KW"/>
</dbReference>
<dbReference type="RefSeq" id="WP_157891778.1">
    <property type="nucleotide sequence ID" value="NZ_LT859958.1"/>
</dbReference>
<dbReference type="InterPro" id="IPR017790">
    <property type="entry name" value="Penicillin-binding_protein_2"/>
</dbReference>
<organism evidence="17 18">
    <name type="scientific">Candidatus Brevifilum fermentans</name>
    <dbReference type="NCBI Taxonomy" id="1986204"/>
    <lineage>
        <taxon>Bacteria</taxon>
        <taxon>Bacillati</taxon>
        <taxon>Chloroflexota</taxon>
        <taxon>Anaerolineae</taxon>
        <taxon>Anaerolineales</taxon>
        <taxon>Anaerolineaceae</taxon>
        <taxon>Candidatus Brevifilum</taxon>
    </lineage>
</organism>
<keyword evidence="7 14" id="KW-0812">Transmembrane</keyword>
<evidence type="ECO:0000259" key="15">
    <source>
        <dbReference type="Pfam" id="PF00905"/>
    </source>
</evidence>
<keyword evidence="5" id="KW-0997">Cell inner membrane</keyword>
<evidence type="ECO:0000256" key="8">
    <source>
        <dbReference type="ARBA" id="ARBA00022801"/>
    </source>
</evidence>
<dbReference type="KEGG" id="abat:CFX1CAM_1474"/>
<evidence type="ECO:0000256" key="7">
    <source>
        <dbReference type="ARBA" id="ARBA00022692"/>
    </source>
</evidence>
<feature type="transmembrane region" description="Helical" evidence="14">
    <location>
        <begin position="14"/>
        <end position="32"/>
    </location>
</feature>
<feature type="domain" description="Penicillin-binding protein dimerisation" evidence="16">
    <location>
        <begin position="60"/>
        <end position="254"/>
    </location>
</feature>
<dbReference type="GO" id="GO:0008360">
    <property type="term" value="P:regulation of cell shape"/>
    <property type="evidence" value="ECO:0007669"/>
    <property type="project" value="UniProtKB-KW"/>
</dbReference>
<evidence type="ECO:0000256" key="4">
    <source>
        <dbReference type="ARBA" id="ARBA00022475"/>
    </source>
</evidence>
<keyword evidence="10" id="KW-0573">Peptidoglycan synthesis</keyword>
<dbReference type="GO" id="GO:0009002">
    <property type="term" value="F:serine-type D-Ala-D-Ala carboxypeptidase activity"/>
    <property type="evidence" value="ECO:0007669"/>
    <property type="project" value="InterPro"/>
</dbReference>
<keyword evidence="11 14" id="KW-1133">Transmembrane helix</keyword>
<reference evidence="18" key="1">
    <citation type="submission" date="2017-05" db="EMBL/GenBank/DDBJ databases">
        <authorList>
            <person name="Kirkegaard R."/>
            <person name="Mcilroy J S."/>
        </authorList>
    </citation>
    <scope>NUCLEOTIDE SEQUENCE [LARGE SCALE GENOMIC DNA]</scope>
</reference>
<dbReference type="GO" id="GO:0008658">
    <property type="term" value="F:penicillin binding"/>
    <property type="evidence" value="ECO:0007669"/>
    <property type="project" value="InterPro"/>
</dbReference>
<keyword evidence="9" id="KW-0133">Cell shape</keyword>
<name>A0A1Y6K7G5_9CHLR</name>
<dbReference type="Gene3D" id="3.90.1310.10">
    <property type="entry name" value="Penicillin-binding protein 2a (Domain 2)"/>
    <property type="match status" value="1"/>
</dbReference>
<dbReference type="PANTHER" id="PTHR30627:SF2">
    <property type="entry name" value="PEPTIDOGLYCAN D,D-TRANSPEPTIDASE MRDA"/>
    <property type="match status" value="1"/>
</dbReference>
<dbReference type="AlphaFoldDB" id="A0A1Y6K7G5"/>
<dbReference type="InterPro" id="IPR005311">
    <property type="entry name" value="PBP_dimer"/>
</dbReference>
<keyword evidence="12 14" id="KW-0472">Membrane</keyword>
<protein>
    <submittedName>
        <fullName evidence="17">Penicillin-binding protein 2</fullName>
    </submittedName>
</protein>
<evidence type="ECO:0000256" key="6">
    <source>
        <dbReference type="ARBA" id="ARBA00022670"/>
    </source>
</evidence>
<evidence type="ECO:0000256" key="1">
    <source>
        <dbReference type="ARBA" id="ARBA00004167"/>
    </source>
</evidence>
<comment type="subcellular location">
    <subcellularLocation>
        <location evidence="2">Cell membrane</location>
    </subcellularLocation>
    <subcellularLocation>
        <location evidence="1">Membrane</location>
        <topology evidence="1">Single-pass membrane protein</topology>
    </subcellularLocation>
</comment>
<evidence type="ECO:0000256" key="9">
    <source>
        <dbReference type="ARBA" id="ARBA00022960"/>
    </source>
</evidence>
<keyword evidence="6" id="KW-0645">Protease</keyword>
<dbReference type="Gene3D" id="3.40.710.10">
    <property type="entry name" value="DD-peptidase/beta-lactamase superfamily"/>
    <property type="match status" value="1"/>
</dbReference>
<dbReference type="Proteomes" id="UP000195514">
    <property type="component" value="Chromosome I"/>
</dbReference>
<evidence type="ECO:0000259" key="16">
    <source>
        <dbReference type="Pfam" id="PF03717"/>
    </source>
</evidence>
<dbReference type="GO" id="GO:0005886">
    <property type="term" value="C:plasma membrane"/>
    <property type="evidence" value="ECO:0007669"/>
    <property type="project" value="UniProtKB-SubCell"/>
</dbReference>
<evidence type="ECO:0000256" key="5">
    <source>
        <dbReference type="ARBA" id="ARBA00022519"/>
    </source>
</evidence>
<keyword evidence="4" id="KW-1003">Cell membrane</keyword>
<dbReference type="InterPro" id="IPR036138">
    <property type="entry name" value="PBP_dimer_sf"/>
</dbReference>
<dbReference type="SUPFAM" id="SSF56601">
    <property type="entry name" value="beta-lactamase/transpeptidase-like"/>
    <property type="match status" value="1"/>
</dbReference>
<keyword evidence="13" id="KW-0961">Cell wall biogenesis/degradation</keyword>
<dbReference type="Pfam" id="PF03717">
    <property type="entry name" value="PBP_dimer"/>
    <property type="match status" value="1"/>
</dbReference>
<feature type="domain" description="Penicillin-binding protein transpeptidase" evidence="15">
    <location>
        <begin position="301"/>
        <end position="680"/>
    </location>
</feature>
<dbReference type="NCBIfam" id="TIGR03423">
    <property type="entry name" value="pbp2_mrdA"/>
    <property type="match status" value="1"/>
</dbReference>
<dbReference type="InterPro" id="IPR012338">
    <property type="entry name" value="Beta-lactam/transpept-like"/>
</dbReference>
<dbReference type="InterPro" id="IPR001460">
    <property type="entry name" value="PCN-bd_Tpept"/>
</dbReference>
<dbReference type="GO" id="GO:0071555">
    <property type="term" value="P:cell wall organization"/>
    <property type="evidence" value="ECO:0007669"/>
    <property type="project" value="UniProtKB-KW"/>
</dbReference>
<accession>A0A1Y6K7G5</accession>
<keyword evidence="8" id="KW-0378">Hydrolase</keyword>
<evidence type="ECO:0000313" key="17">
    <source>
        <dbReference type="EMBL" id="SMX54539.1"/>
    </source>
</evidence>
<evidence type="ECO:0000256" key="10">
    <source>
        <dbReference type="ARBA" id="ARBA00022984"/>
    </source>
</evidence>
<dbReference type="InterPro" id="IPR050515">
    <property type="entry name" value="Beta-lactam/transpept"/>
</dbReference>
<dbReference type="PANTHER" id="PTHR30627">
    <property type="entry name" value="PEPTIDOGLYCAN D,D-TRANSPEPTIDASE"/>
    <property type="match status" value="1"/>
</dbReference>
<evidence type="ECO:0000256" key="3">
    <source>
        <dbReference type="ARBA" id="ARBA00007171"/>
    </source>
</evidence>
<evidence type="ECO:0000256" key="12">
    <source>
        <dbReference type="ARBA" id="ARBA00023136"/>
    </source>
</evidence>
<dbReference type="OrthoDB" id="9770103at2"/>
<comment type="similarity">
    <text evidence="3">Belongs to the transpeptidase family.</text>
</comment>